<evidence type="ECO:0000313" key="2">
    <source>
        <dbReference type="EMBL" id="VTS02870.1"/>
    </source>
</evidence>
<dbReference type="RefSeq" id="WP_162672863.1">
    <property type="nucleotide sequence ID" value="NZ_LR593886.1"/>
</dbReference>
<dbReference type="AlphaFoldDB" id="A0A6P2DIL2"/>
<sequence>MLRLPVLRHRAPRPGAKYRACRHPVEKTRWHLVWLLLRTDEPRPPAPAAALVGCRSSPRGRSSTDGTSPGRAG</sequence>
<accession>A0A6P2DIL2</accession>
<gene>
    <name evidence="2" type="ORF">SOIL9_73720</name>
</gene>
<keyword evidence="3" id="KW-1185">Reference proteome</keyword>
<organism evidence="2 3">
    <name type="scientific">Gemmata massiliana</name>
    <dbReference type="NCBI Taxonomy" id="1210884"/>
    <lineage>
        <taxon>Bacteria</taxon>
        <taxon>Pseudomonadati</taxon>
        <taxon>Planctomycetota</taxon>
        <taxon>Planctomycetia</taxon>
        <taxon>Gemmatales</taxon>
        <taxon>Gemmataceae</taxon>
        <taxon>Gemmata</taxon>
    </lineage>
</organism>
<name>A0A6P2DIL2_9BACT</name>
<feature type="region of interest" description="Disordered" evidence="1">
    <location>
        <begin position="42"/>
        <end position="73"/>
    </location>
</feature>
<evidence type="ECO:0000313" key="3">
    <source>
        <dbReference type="Proteomes" id="UP000464178"/>
    </source>
</evidence>
<dbReference type="EMBL" id="LR593886">
    <property type="protein sequence ID" value="VTS02870.1"/>
    <property type="molecule type" value="Genomic_DNA"/>
</dbReference>
<proteinExistence type="predicted"/>
<dbReference type="KEGG" id="gms:SOIL9_73720"/>
<evidence type="ECO:0000256" key="1">
    <source>
        <dbReference type="SAM" id="MobiDB-lite"/>
    </source>
</evidence>
<dbReference type="Proteomes" id="UP000464178">
    <property type="component" value="Chromosome"/>
</dbReference>
<protein>
    <submittedName>
        <fullName evidence="2">Uncharacterized protein</fullName>
    </submittedName>
</protein>
<reference evidence="2 3" key="1">
    <citation type="submission" date="2019-05" db="EMBL/GenBank/DDBJ databases">
        <authorList>
            <consortium name="Science for Life Laboratories"/>
        </authorList>
    </citation>
    <scope>NUCLEOTIDE SEQUENCE [LARGE SCALE GENOMIC DNA]</scope>
    <source>
        <strain evidence="2">Soil9</strain>
    </source>
</reference>